<dbReference type="GO" id="GO:0003700">
    <property type="term" value="F:DNA-binding transcription factor activity"/>
    <property type="evidence" value="ECO:0007669"/>
    <property type="project" value="InterPro"/>
</dbReference>
<dbReference type="SUPFAM" id="SSF46785">
    <property type="entry name" value="Winged helix' DNA-binding domain"/>
    <property type="match status" value="1"/>
</dbReference>
<dbReference type="SMART" id="SM00895">
    <property type="entry name" value="FCD"/>
    <property type="match status" value="1"/>
</dbReference>
<dbReference type="Proteomes" id="UP000502136">
    <property type="component" value="Chromosome"/>
</dbReference>
<dbReference type="InterPro" id="IPR036388">
    <property type="entry name" value="WH-like_DNA-bd_sf"/>
</dbReference>
<dbReference type="PROSITE" id="PS50949">
    <property type="entry name" value="HTH_GNTR"/>
    <property type="match status" value="1"/>
</dbReference>
<organism evidence="5 6">
    <name type="scientific">Paenibacillus albicereus</name>
    <dbReference type="NCBI Taxonomy" id="2726185"/>
    <lineage>
        <taxon>Bacteria</taxon>
        <taxon>Bacillati</taxon>
        <taxon>Bacillota</taxon>
        <taxon>Bacilli</taxon>
        <taxon>Bacillales</taxon>
        <taxon>Paenibacillaceae</taxon>
        <taxon>Paenibacillus</taxon>
    </lineage>
</organism>
<keyword evidence="6" id="KW-1185">Reference proteome</keyword>
<dbReference type="PANTHER" id="PTHR43537">
    <property type="entry name" value="TRANSCRIPTIONAL REGULATOR, GNTR FAMILY"/>
    <property type="match status" value="1"/>
</dbReference>
<evidence type="ECO:0000313" key="6">
    <source>
        <dbReference type="Proteomes" id="UP000502136"/>
    </source>
</evidence>
<accession>A0A6H2GTY8</accession>
<dbReference type="EMBL" id="CP051428">
    <property type="protein sequence ID" value="QJC50618.1"/>
    <property type="molecule type" value="Genomic_DNA"/>
</dbReference>
<proteinExistence type="predicted"/>
<dbReference type="CDD" id="cd07377">
    <property type="entry name" value="WHTH_GntR"/>
    <property type="match status" value="1"/>
</dbReference>
<sequence length="230" mass="26150">MNGATPSTGPASAREAAYRRLRAEILSLELPPGTAISEKDVSARFGVSRTPVRECFVRLAQEGLLDIYPQRGTYVSRIDVHLVEEARFMREQLEAAVVRLAAADGLDPVSLAELEANLLLQQSCLDDGQDGSRMYRLDEEFHARLFAACGKSHTWSVIGSAGVHLNRSRRLRLAADPDWRHLLEQHRAILQAIRRREPERAERVMREHLQLVRLDRARLAELYPDYFRID</sequence>
<dbReference type="InterPro" id="IPR008920">
    <property type="entry name" value="TF_FadR/GntR_C"/>
</dbReference>
<dbReference type="PRINTS" id="PR00035">
    <property type="entry name" value="HTHGNTR"/>
</dbReference>
<dbReference type="InterPro" id="IPR011711">
    <property type="entry name" value="GntR_C"/>
</dbReference>
<evidence type="ECO:0000256" key="2">
    <source>
        <dbReference type="ARBA" id="ARBA00023125"/>
    </source>
</evidence>
<evidence type="ECO:0000256" key="1">
    <source>
        <dbReference type="ARBA" id="ARBA00023015"/>
    </source>
</evidence>
<dbReference type="AlphaFoldDB" id="A0A6H2GTY8"/>
<dbReference type="RefSeq" id="WP_168906295.1">
    <property type="nucleotide sequence ID" value="NZ_CP051428.1"/>
</dbReference>
<dbReference type="InterPro" id="IPR000524">
    <property type="entry name" value="Tscrpt_reg_HTH_GntR"/>
</dbReference>
<reference evidence="5 6" key="1">
    <citation type="submission" date="2020-04" db="EMBL/GenBank/DDBJ databases">
        <title>Novel Paenibacillus strain UniB2 isolated from commercial digestive syrup.</title>
        <authorList>
            <person name="Thorat V."/>
            <person name="Kirdat K."/>
            <person name="Tiwarekar B."/>
            <person name="Yadav A."/>
        </authorList>
    </citation>
    <scope>NUCLEOTIDE SEQUENCE [LARGE SCALE GENOMIC DNA]</scope>
    <source>
        <strain evidence="5 6">UniB2</strain>
    </source>
</reference>
<dbReference type="Gene3D" id="1.20.120.530">
    <property type="entry name" value="GntR ligand-binding domain-like"/>
    <property type="match status" value="1"/>
</dbReference>
<name>A0A6H2GTY8_9BACL</name>
<protein>
    <submittedName>
        <fullName evidence="5">GntR family transcriptional regulator</fullName>
    </submittedName>
</protein>
<evidence type="ECO:0000256" key="3">
    <source>
        <dbReference type="ARBA" id="ARBA00023163"/>
    </source>
</evidence>
<keyword evidence="3" id="KW-0804">Transcription</keyword>
<evidence type="ECO:0000259" key="4">
    <source>
        <dbReference type="PROSITE" id="PS50949"/>
    </source>
</evidence>
<feature type="domain" description="HTH gntR-type" evidence="4">
    <location>
        <begin position="11"/>
        <end position="78"/>
    </location>
</feature>
<dbReference type="InterPro" id="IPR036390">
    <property type="entry name" value="WH_DNA-bd_sf"/>
</dbReference>
<dbReference type="GO" id="GO:0003677">
    <property type="term" value="F:DNA binding"/>
    <property type="evidence" value="ECO:0007669"/>
    <property type="project" value="UniProtKB-KW"/>
</dbReference>
<dbReference type="KEGG" id="palr:HGI30_02765"/>
<gene>
    <name evidence="5" type="ORF">HGI30_02765</name>
</gene>
<dbReference type="Gene3D" id="1.10.10.10">
    <property type="entry name" value="Winged helix-like DNA-binding domain superfamily/Winged helix DNA-binding domain"/>
    <property type="match status" value="1"/>
</dbReference>
<dbReference type="Pfam" id="PF07729">
    <property type="entry name" value="FCD"/>
    <property type="match status" value="1"/>
</dbReference>
<keyword evidence="2" id="KW-0238">DNA-binding</keyword>
<dbReference type="Pfam" id="PF00392">
    <property type="entry name" value="GntR"/>
    <property type="match status" value="1"/>
</dbReference>
<dbReference type="SUPFAM" id="SSF48008">
    <property type="entry name" value="GntR ligand-binding domain-like"/>
    <property type="match status" value="1"/>
</dbReference>
<evidence type="ECO:0000313" key="5">
    <source>
        <dbReference type="EMBL" id="QJC50618.1"/>
    </source>
</evidence>
<dbReference type="SMART" id="SM00345">
    <property type="entry name" value="HTH_GNTR"/>
    <property type="match status" value="1"/>
</dbReference>
<keyword evidence="1" id="KW-0805">Transcription regulation</keyword>
<dbReference type="PANTHER" id="PTHR43537:SF45">
    <property type="entry name" value="GNTR FAMILY REGULATORY PROTEIN"/>
    <property type="match status" value="1"/>
</dbReference>